<dbReference type="InterPro" id="IPR050553">
    <property type="entry name" value="Thioredoxin_ResA/DsbE_sf"/>
</dbReference>
<evidence type="ECO:0000256" key="5">
    <source>
        <dbReference type="SAM" id="SignalP"/>
    </source>
</evidence>
<evidence type="ECO:0000259" key="6">
    <source>
        <dbReference type="PROSITE" id="PS51352"/>
    </source>
</evidence>
<keyword evidence="7" id="KW-0413">Isomerase</keyword>
<gene>
    <name evidence="7" type="ORF">SAMN04489864_1043</name>
</gene>
<name>A0A1I2WEJ5_9SPHI</name>
<keyword evidence="4" id="KW-0676">Redox-active center</keyword>
<dbReference type="STRING" id="414048.SAMN04489864_1043"/>
<evidence type="ECO:0000256" key="3">
    <source>
        <dbReference type="ARBA" id="ARBA00023157"/>
    </source>
</evidence>
<keyword evidence="3" id="KW-1015">Disulfide bond</keyword>
<proteinExistence type="predicted"/>
<evidence type="ECO:0000256" key="1">
    <source>
        <dbReference type="ARBA" id="ARBA00004196"/>
    </source>
</evidence>
<keyword evidence="2" id="KW-0201">Cytochrome c-type biogenesis</keyword>
<reference evidence="7 8" key="1">
    <citation type="submission" date="2016-10" db="EMBL/GenBank/DDBJ databases">
        <authorList>
            <person name="de Groot N.N."/>
        </authorList>
    </citation>
    <scope>NUCLEOTIDE SEQUENCE [LARGE SCALE GENOMIC DNA]</scope>
    <source>
        <strain evidence="7 8">DSM 18684</strain>
    </source>
</reference>
<dbReference type="PROSITE" id="PS51352">
    <property type="entry name" value="THIOREDOXIN_2"/>
    <property type="match status" value="1"/>
</dbReference>
<dbReference type="GO" id="GO:0016491">
    <property type="term" value="F:oxidoreductase activity"/>
    <property type="evidence" value="ECO:0007669"/>
    <property type="project" value="InterPro"/>
</dbReference>
<dbReference type="PANTHER" id="PTHR42852:SF6">
    <property type="entry name" value="THIOL:DISULFIDE INTERCHANGE PROTEIN DSBE"/>
    <property type="match status" value="1"/>
</dbReference>
<dbReference type="InterPro" id="IPR036249">
    <property type="entry name" value="Thioredoxin-like_sf"/>
</dbReference>
<dbReference type="OrthoDB" id="9815205at2"/>
<evidence type="ECO:0000313" key="8">
    <source>
        <dbReference type="Proteomes" id="UP000199666"/>
    </source>
</evidence>
<protein>
    <submittedName>
        <fullName evidence="7">Thiol-disulfide isomerase or thioredoxin</fullName>
    </submittedName>
</protein>
<dbReference type="RefSeq" id="WP_090992976.1">
    <property type="nucleotide sequence ID" value="NZ_FOPP01000004.1"/>
</dbReference>
<dbReference type="GO" id="GO:0016209">
    <property type="term" value="F:antioxidant activity"/>
    <property type="evidence" value="ECO:0007669"/>
    <property type="project" value="InterPro"/>
</dbReference>
<feature type="domain" description="Thioredoxin" evidence="6">
    <location>
        <begin position="246"/>
        <end position="385"/>
    </location>
</feature>
<dbReference type="CDD" id="cd02966">
    <property type="entry name" value="TlpA_like_family"/>
    <property type="match status" value="1"/>
</dbReference>
<feature type="chain" id="PRO_5011681515" evidence="5">
    <location>
        <begin position="22"/>
        <end position="385"/>
    </location>
</feature>
<dbReference type="AlphaFoldDB" id="A0A1I2WEJ5"/>
<dbReference type="EMBL" id="FOPP01000004">
    <property type="protein sequence ID" value="SFG99734.1"/>
    <property type="molecule type" value="Genomic_DNA"/>
</dbReference>
<dbReference type="GO" id="GO:0017004">
    <property type="term" value="P:cytochrome complex assembly"/>
    <property type="evidence" value="ECO:0007669"/>
    <property type="project" value="UniProtKB-KW"/>
</dbReference>
<dbReference type="Pfam" id="PF00578">
    <property type="entry name" value="AhpC-TSA"/>
    <property type="match status" value="1"/>
</dbReference>
<dbReference type="InterPro" id="IPR000866">
    <property type="entry name" value="AhpC/TSA"/>
</dbReference>
<organism evidence="7 8">
    <name type="scientific">Pedobacter insulae</name>
    <dbReference type="NCBI Taxonomy" id="414048"/>
    <lineage>
        <taxon>Bacteria</taxon>
        <taxon>Pseudomonadati</taxon>
        <taxon>Bacteroidota</taxon>
        <taxon>Sphingobacteriia</taxon>
        <taxon>Sphingobacteriales</taxon>
        <taxon>Sphingobacteriaceae</taxon>
        <taxon>Pedobacter</taxon>
    </lineage>
</organism>
<evidence type="ECO:0000256" key="4">
    <source>
        <dbReference type="ARBA" id="ARBA00023284"/>
    </source>
</evidence>
<dbReference type="GO" id="GO:0016853">
    <property type="term" value="F:isomerase activity"/>
    <property type="evidence" value="ECO:0007669"/>
    <property type="project" value="UniProtKB-KW"/>
</dbReference>
<evidence type="ECO:0000313" key="7">
    <source>
        <dbReference type="EMBL" id="SFG99734.1"/>
    </source>
</evidence>
<accession>A0A1I2WEJ5</accession>
<dbReference type="Proteomes" id="UP000199666">
    <property type="component" value="Unassembled WGS sequence"/>
</dbReference>
<dbReference type="InterPro" id="IPR013766">
    <property type="entry name" value="Thioredoxin_domain"/>
</dbReference>
<sequence>MKRNLILVLMLFGLFNQSIKAQSPILQKAIQQLSAIKNVSYTENRTTKDFFSEELSKEIYDVHVSNQLMENKRVELFEFSTTGSKLVFNGSSFLRLQTKKKTYEIDNTPDPSLYQREFMFGWLKLMQKFIANTPGKVKMLADTLINAIPCYHFKITEKDTVINKERQYSIYDIYLNKSGYLPVRTKKNMRGVLSKGGYEVEGMITYRQEQTFSNYKVNDKNFPDLSEFKIPVDYSPEKSEDEKPLLAAGTEAPEWSLVSTSGKFLSSRELKGKVILIDFTSTSCVACILAVPTMNSLHQKYANTEVEVVSINSWEKKEAVLKFVKQHKVSYPIFVDPKKLEEKYNVSSIPTFYIIDRKGKVAASFSGYSDKLQAELIAKIGEINK</sequence>
<keyword evidence="8" id="KW-1185">Reference proteome</keyword>
<feature type="signal peptide" evidence="5">
    <location>
        <begin position="1"/>
        <end position="21"/>
    </location>
</feature>
<keyword evidence="5" id="KW-0732">Signal</keyword>
<dbReference type="Gene3D" id="3.40.30.10">
    <property type="entry name" value="Glutaredoxin"/>
    <property type="match status" value="1"/>
</dbReference>
<dbReference type="SUPFAM" id="SSF52833">
    <property type="entry name" value="Thioredoxin-like"/>
    <property type="match status" value="1"/>
</dbReference>
<evidence type="ECO:0000256" key="2">
    <source>
        <dbReference type="ARBA" id="ARBA00022748"/>
    </source>
</evidence>
<dbReference type="PANTHER" id="PTHR42852">
    <property type="entry name" value="THIOL:DISULFIDE INTERCHANGE PROTEIN DSBE"/>
    <property type="match status" value="1"/>
</dbReference>
<comment type="subcellular location">
    <subcellularLocation>
        <location evidence="1">Cell envelope</location>
    </subcellularLocation>
</comment>
<dbReference type="GO" id="GO:0030313">
    <property type="term" value="C:cell envelope"/>
    <property type="evidence" value="ECO:0007669"/>
    <property type="project" value="UniProtKB-SubCell"/>
</dbReference>